<sequence length="115" mass="13290">ALAKRRFKLLNDSLINAIPSGEKTLIRHFDNMVNLDRLSTLLNLTIDINMLGDSILNGVAEILPGKYYSFFFYDKINKEMVFYSRDSMTKKIIKSLEIKVKEVFEKLSNKVVDEP</sequence>
<dbReference type="EMBL" id="BARU01047039">
    <property type="protein sequence ID" value="GAH95852.1"/>
    <property type="molecule type" value="Genomic_DNA"/>
</dbReference>
<name>X1JP54_9ZZZZ</name>
<feature type="non-terminal residue" evidence="1">
    <location>
        <position position="115"/>
    </location>
</feature>
<accession>X1JP54</accession>
<proteinExistence type="predicted"/>
<feature type="non-terminal residue" evidence="1">
    <location>
        <position position="1"/>
    </location>
</feature>
<reference evidence="1" key="1">
    <citation type="journal article" date="2014" name="Front. Microbiol.">
        <title>High frequency of phylogenetically diverse reductive dehalogenase-homologous genes in deep subseafloor sedimentary metagenomes.</title>
        <authorList>
            <person name="Kawai M."/>
            <person name="Futagami T."/>
            <person name="Toyoda A."/>
            <person name="Takaki Y."/>
            <person name="Nishi S."/>
            <person name="Hori S."/>
            <person name="Arai W."/>
            <person name="Tsubouchi T."/>
            <person name="Morono Y."/>
            <person name="Uchiyama I."/>
            <person name="Ito T."/>
            <person name="Fujiyama A."/>
            <person name="Inagaki F."/>
            <person name="Takami H."/>
        </authorList>
    </citation>
    <scope>NUCLEOTIDE SEQUENCE</scope>
    <source>
        <strain evidence="1">Expedition CK06-06</strain>
    </source>
</reference>
<organism evidence="1">
    <name type="scientific">marine sediment metagenome</name>
    <dbReference type="NCBI Taxonomy" id="412755"/>
    <lineage>
        <taxon>unclassified sequences</taxon>
        <taxon>metagenomes</taxon>
        <taxon>ecological metagenomes</taxon>
    </lineage>
</organism>
<gene>
    <name evidence="1" type="ORF">S03H2_70672</name>
</gene>
<comment type="caution">
    <text evidence="1">The sequence shown here is derived from an EMBL/GenBank/DDBJ whole genome shotgun (WGS) entry which is preliminary data.</text>
</comment>
<dbReference type="AlphaFoldDB" id="X1JP54"/>
<evidence type="ECO:0000313" key="1">
    <source>
        <dbReference type="EMBL" id="GAH95852.1"/>
    </source>
</evidence>
<protein>
    <submittedName>
        <fullName evidence="1">Uncharacterized protein</fullName>
    </submittedName>
</protein>